<dbReference type="EMBL" id="JAAGNX010000001">
    <property type="protein sequence ID" value="NDV61623.1"/>
    <property type="molecule type" value="Genomic_DNA"/>
</dbReference>
<protein>
    <submittedName>
        <fullName evidence="2">Acyl carrier protein</fullName>
    </submittedName>
</protein>
<dbReference type="RefSeq" id="WP_163962721.1">
    <property type="nucleotide sequence ID" value="NZ_JAAGNX010000001.1"/>
</dbReference>
<evidence type="ECO:0000313" key="2">
    <source>
        <dbReference type="EMBL" id="NDV61623.1"/>
    </source>
</evidence>
<organism evidence="2 3">
    <name type="scientific">Oceanipulchritudo coccoides</name>
    <dbReference type="NCBI Taxonomy" id="2706888"/>
    <lineage>
        <taxon>Bacteria</taxon>
        <taxon>Pseudomonadati</taxon>
        <taxon>Verrucomicrobiota</taxon>
        <taxon>Opitutia</taxon>
        <taxon>Puniceicoccales</taxon>
        <taxon>Oceanipulchritudinaceae</taxon>
        <taxon>Oceanipulchritudo</taxon>
    </lineage>
</organism>
<dbReference type="InterPro" id="IPR036736">
    <property type="entry name" value="ACP-like_sf"/>
</dbReference>
<reference evidence="2 3" key="1">
    <citation type="submission" date="2020-02" db="EMBL/GenBank/DDBJ databases">
        <title>Albibacoteraceae fam. nov., the first described family within the subdivision 4 Verrucomicrobia.</title>
        <authorList>
            <person name="Xi F."/>
        </authorList>
    </citation>
    <scope>NUCLEOTIDE SEQUENCE [LARGE SCALE GENOMIC DNA]</scope>
    <source>
        <strain evidence="2 3">CK1056</strain>
    </source>
</reference>
<dbReference type="Pfam" id="PF00550">
    <property type="entry name" value="PP-binding"/>
    <property type="match status" value="1"/>
</dbReference>
<keyword evidence="3" id="KW-1185">Reference proteome</keyword>
<comment type="caution">
    <text evidence="2">The sequence shown here is derived from an EMBL/GenBank/DDBJ whole genome shotgun (WGS) entry which is preliminary data.</text>
</comment>
<sequence>MQDFLKNLAEAINQPGAEFSPDNKLQDLPNWDSLAILTTLSMLDQEYNVVLSGADLQACDTVSDLYAKVQASKAQNS</sequence>
<accession>A0A6B2LYX2</accession>
<proteinExistence type="predicted"/>
<dbReference type="InterPro" id="IPR009081">
    <property type="entry name" value="PP-bd_ACP"/>
</dbReference>
<evidence type="ECO:0000259" key="1">
    <source>
        <dbReference type="PROSITE" id="PS50075"/>
    </source>
</evidence>
<dbReference type="Proteomes" id="UP000478417">
    <property type="component" value="Unassembled WGS sequence"/>
</dbReference>
<dbReference type="Gene3D" id="1.10.1200.10">
    <property type="entry name" value="ACP-like"/>
    <property type="match status" value="1"/>
</dbReference>
<evidence type="ECO:0000313" key="3">
    <source>
        <dbReference type="Proteomes" id="UP000478417"/>
    </source>
</evidence>
<gene>
    <name evidence="2" type="ORF">G0Q06_04090</name>
</gene>
<dbReference type="SUPFAM" id="SSF47336">
    <property type="entry name" value="ACP-like"/>
    <property type="match status" value="1"/>
</dbReference>
<name>A0A6B2LYX2_9BACT</name>
<dbReference type="PROSITE" id="PS50075">
    <property type="entry name" value="CARRIER"/>
    <property type="match status" value="1"/>
</dbReference>
<dbReference type="AlphaFoldDB" id="A0A6B2LYX2"/>
<feature type="domain" description="Carrier" evidence="1">
    <location>
        <begin position="1"/>
        <end position="73"/>
    </location>
</feature>